<name>A0A6J7J4Y5_9ZZZZ</name>
<sequence>MEAVCLILLGWSVAAALLRDDMDDHRPVELLGTAERVLEFGDVVTVDRPDVLQAEVLEHALRRNDVLEALLHPVQGPVDGLADDRGALEHLLAP</sequence>
<evidence type="ECO:0000313" key="1">
    <source>
        <dbReference type="EMBL" id="CAB4937951.1"/>
    </source>
</evidence>
<proteinExistence type="predicted"/>
<organism evidence="1">
    <name type="scientific">freshwater metagenome</name>
    <dbReference type="NCBI Taxonomy" id="449393"/>
    <lineage>
        <taxon>unclassified sequences</taxon>
        <taxon>metagenomes</taxon>
        <taxon>ecological metagenomes</taxon>
    </lineage>
</organism>
<protein>
    <submittedName>
        <fullName evidence="1">Unannotated protein</fullName>
    </submittedName>
</protein>
<dbReference type="AlphaFoldDB" id="A0A6J7J4Y5"/>
<gene>
    <name evidence="1" type="ORF">UFOPK3720_01099</name>
</gene>
<dbReference type="EMBL" id="CAFBNB010000210">
    <property type="protein sequence ID" value="CAB4937951.1"/>
    <property type="molecule type" value="Genomic_DNA"/>
</dbReference>
<accession>A0A6J7J4Y5</accession>
<reference evidence="1" key="1">
    <citation type="submission" date="2020-05" db="EMBL/GenBank/DDBJ databases">
        <authorList>
            <person name="Chiriac C."/>
            <person name="Salcher M."/>
            <person name="Ghai R."/>
            <person name="Kavagutti S V."/>
        </authorList>
    </citation>
    <scope>NUCLEOTIDE SEQUENCE</scope>
</reference>